<keyword evidence="5" id="KW-1133">Transmembrane helix</keyword>
<name>A0ABT2PWJ8_9MOLU</name>
<evidence type="ECO:0000313" key="10">
    <source>
        <dbReference type="Proteomes" id="UP001209076"/>
    </source>
</evidence>
<proteinExistence type="inferred from homology"/>
<evidence type="ECO:0000256" key="2">
    <source>
        <dbReference type="ARBA" id="ARBA00022729"/>
    </source>
</evidence>
<comment type="caution">
    <text evidence="9">The sequence shown here is derived from an EMBL/GenBank/DDBJ whole genome shotgun (WGS) entry which is preliminary data.</text>
</comment>
<accession>A0ABT2PWJ8</accession>
<dbReference type="InterPro" id="IPR013784">
    <property type="entry name" value="Carb-bd-like_fold"/>
</dbReference>
<evidence type="ECO:0000256" key="1">
    <source>
        <dbReference type="ARBA" id="ARBA00008061"/>
    </source>
</evidence>
<keyword evidence="2 6" id="KW-0732">Signal</keyword>
<dbReference type="SUPFAM" id="SSF49452">
    <property type="entry name" value="Starch-binding domain-like"/>
    <property type="match status" value="2"/>
</dbReference>
<dbReference type="InterPro" id="IPR032179">
    <property type="entry name" value="Cry22Aa_Ig-like"/>
</dbReference>
<gene>
    <name evidence="9" type="ORF">N7603_06625</name>
</gene>
<keyword evidence="5" id="KW-0472">Membrane</keyword>
<evidence type="ECO:0000259" key="8">
    <source>
        <dbReference type="Pfam" id="PF16403"/>
    </source>
</evidence>
<dbReference type="RefSeq" id="WP_262096632.1">
    <property type="nucleotide sequence ID" value="NZ_JAOEGN010000012.1"/>
</dbReference>
<feature type="signal peptide" evidence="6">
    <location>
        <begin position="1"/>
        <end position="26"/>
    </location>
</feature>
<evidence type="ECO:0000313" key="9">
    <source>
        <dbReference type="EMBL" id="MCU0105330.1"/>
    </source>
</evidence>
<dbReference type="Gene3D" id="2.60.40.10">
    <property type="entry name" value="Immunoglobulins"/>
    <property type="match status" value="1"/>
</dbReference>
<evidence type="ECO:0000259" key="7">
    <source>
        <dbReference type="Pfam" id="PF03714"/>
    </source>
</evidence>
<evidence type="ECO:0000256" key="3">
    <source>
        <dbReference type="ARBA" id="ARBA00022801"/>
    </source>
</evidence>
<evidence type="ECO:0000256" key="6">
    <source>
        <dbReference type="SAM" id="SignalP"/>
    </source>
</evidence>
<dbReference type="InterPro" id="IPR013783">
    <property type="entry name" value="Ig-like_fold"/>
</dbReference>
<dbReference type="Gene3D" id="2.60.40.1110">
    <property type="match status" value="2"/>
</dbReference>
<reference evidence="10" key="1">
    <citation type="submission" date="2023-07" db="EMBL/GenBank/DDBJ databases">
        <title>Novel Mycoplasma species identified in domestic and wild animals.</title>
        <authorList>
            <person name="Volokhov D.V."/>
            <person name="Furtak V.A."/>
            <person name="Zagorodnyaya T.A."/>
        </authorList>
    </citation>
    <scope>NUCLEOTIDE SEQUENCE [LARGE SCALE GENOMIC DNA]</scope>
    <source>
        <strain evidence="10">92-19</strain>
    </source>
</reference>
<dbReference type="Pfam" id="PF03714">
    <property type="entry name" value="PUD"/>
    <property type="match status" value="1"/>
</dbReference>
<comment type="similarity">
    <text evidence="1">Belongs to the glycosyl hydrolase 13 family.</text>
</comment>
<keyword evidence="5" id="KW-0812">Transmembrane</keyword>
<feature type="transmembrane region" description="Helical" evidence="5">
    <location>
        <begin position="497"/>
        <end position="515"/>
    </location>
</feature>
<keyword evidence="4" id="KW-0326">Glycosidase</keyword>
<organism evidence="9 10">
    <name type="scientific">Paracholeplasma vituli</name>
    <dbReference type="NCBI Taxonomy" id="69473"/>
    <lineage>
        <taxon>Bacteria</taxon>
        <taxon>Bacillati</taxon>
        <taxon>Mycoplasmatota</taxon>
        <taxon>Mollicutes</taxon>
        <taxon>Acholeplasmatales</taxon>
        <taxon>Acholeplasmataceae</taxon>
        <taxon>Paracholeplasma</taxon>
    </lineage>
</organism>
<dbReference type="CDD" id="cd00146">
    <property type="entry name" value="PKD"/>
    <property type="match status" value="1"/>
</dbReference>
<feature type="domain" description="Pesticidal crystal protein Cry22Aa Ig-like" evidence="8">
    <location>
        <begin position="416"/>
        <end position="486"/>
    </location>
</feature>
<dbReference type="InterPro" id="IPR005323">
    <property type="entry name" value="CBM41_pullulanase"/>
</dbReference>
<dbReference type="Pfam" id="PF16403">
    <property type="entry name" value="Bact_surface_Ig-like"/>
    <property type="match status" value="1"/>
</dbReference>
<sequence length="520" mass="56140">MKKVLLLLLVAFTGLFSINRAVEVNAAEGEKVVIHYYKLAGDYDGVGVWTWGNGDGGSSDGIPATGFDADGWATVTLNVDKATMGDTGWFIPFGRGFEGAPIGSWPAWGDGAKDSADDGIDGQNVFYDRTAFKASSDKILNVYFVQGQALSYLSKDQALIAAGLAVESTTTPGQINSDIFVLTYVYYDPTGSYEGWNIWTWGEGGLTVTPENPVQFTGEVNIEYNGIIGKHMIAYIQITKGETLTNPTLGFILRTDSWQKKYPENIVFAITNEFLAQGYGRLFYLAGEGQLRSGDVNVFLAEAYAFKVSTAVASSQTQIQLTVNKDIKTVLVDEEGVKTVNFNKSWITLKDKDGVVIPVADVLYDSTVNATKNFSLVLAEANKLVPAKAPYTVTFNYESQSADLQVAYDTVAPTFTLIDSATQRIQIGSTWALGIYSADDDVDGVVTPFVTASGIVDTTKVGTYTVTLSVTDSLGNVGTQTITVEVYDPCAEEEATAFMWVAILLTPLVLAGFAVKKFVL</sequence>
<dbReference type="Proteomes" id="UP001209076">
    <property type="component" value="Unassembled WGS sequence"/>
</dbReference>
<dbReference type="EMBL" id="JAOEGN010000012">
    <property type="protein sequence ID" value="MCU0105330.1"/>
    <property type="molecule type" value="Genomic_DNA"/>
</dbReference>
<feature type="domain" description="Pullulanase carbohydrate-binding module 41" evidence="7">
    <location>
        <begin position="31"/>
        <end position="82"/>
    </location>
</feature>
<feature type="chain" id="PRO_5045170513" evidence="6">
    <location>
        <begin position="27"/>
        <end position="520"/>
    </location>
</feature>
<keyword evidence="10" id="KW-1185">Reference proteome</keyword>
<protein>
    <submittedName>
        <fullName evidence="9">DUF5011 domain-containing protein</fullName>
    </submittedName>
</protein>
<keyword evidence="3" id="KW-0378">Hydrolase</keyword>
<evidence type="ECO:0000256" key="4">
    <source>
        <dbReference type="ARBA" id="ARBA00023295"/>
    </source>
</evidence>
<evidence type="ECO:0000256" key="5">
    <source>
        <dbReference type="SAM" id="Phobius"/>
    </source>
</evidence>